<dbReference type="InterPro" id="IPR036890">
    <property type="entry name" value="HATPase_C_sf"/>
</dbReference>
<dbReference type="SUPFAM" id="SSF52172">
    <property type="entry name" value="CheY-like"/>
    <property type="match status" value="1"/>
</dbReference>
<dbReference type="InterPro" id="IPR004358">
    <property type="entry name" value="Sig_transdc_His_kin-like_C"/>
</dbReference>
<proteinExistence type="predicted"/>
<feature type="domain" description="HAMP" evidence="19">
    <location>
        <begin position="185"/>
        <end position="237"/>
    </location>
</feature>
<dbReference type="SMART" id="SM00448">
    <property type="entry name" value="REC"/>
    <property type="match status" value="1"/>
</dbReference>
<dbReference type="InterPro" id="IPR003594">
    <property type="entry name" value="HATPase_dom"/>
</dbReference>
<keyword evidence="8" id="KW-0547">Nucleotide-binding</keyword>
<name>A0ABQ3ATS1_9GAMM</name>
<keyword evidence="13 16" id="KW-0472">Membrane</keyword>
<evidence type="ECO:0000256" key="13">
    <source>
        <dbReference type="ARBA" id="ARBA00023136"/>
    </source>
</evidence>
<comment type="caution">
    <text evidence="21">The sequence shown here is derived from an EMBL/GenBank/DDBJ whole genome shotgun (WGS) entry which is preliminary data.</text>
</comment>
<keyword evidence="4" id="KW-1003">Cell membrane</keyword>
<dbReference type="EMBL" id="BMYZ01000001">
    <property type="protein sequence ID" value="GGY65061.1"/>
    <property type="molecule type" value="Genomic_DNA"/>
</dbReference>
<dbReference type="InterPro" id="IPR001789">
    <property type="entry name" value="Sig_transdc_resp-reg_receiver"/>
</dbReference>
<dbReference type="Gene3D" id="3.40.50.2300">
    <property type="match status" value="2"/>
</dbReference>
<keyword evidence="6" id="KW-0808">Transferase</keyword>
<dbReference type="InterPro" id="IPR005467">
    <property type="entry name" value="His_kinase_dom"/>
</dbReference>
<evidence type="ECO:0000259" key="17">
    <source>
        <dbReference type="PROSITE" id="PS50109"/>
    </source>
</evidence>
<accession>A0ABQ3ATS1</accession>
<feature type="domain" description="Response regulatory" evidence="18">
    <location>
        <begin position="667"/>
        <end position="784"/>
    </location>
</feature>
<dbReference type="InterPro" id="IPR011006">
    <property type="entry name" value="CheY-like_superfamily"/>
</dbReference>
<evidence type="ECO:0000256" key="11">
    <source>
        <dbReference type="ARBA" id="ARBA00022989"/>
    </source>
</evidence>
<dbReference type="Gene3D" id="1.10.287.130">
    <property type="match status" value="1"/>
</dbReference>
<dbReference type="CDD" id="cd16922">
    <property type="entry name" value="HATPase_EvgS-ArcB-TorS-like"/>
    <property type="match status" value="1"/>
</dbReference>
<keyword evidence="22" id="KW-1185">Reference proteome</keyword>
<dbReference type="RefSeq" id="WP_189415979.1">
    <property type="nucleotide sequence ID" value="NZ_BMYZ01000001.1"/>
</dbReference>
<evidence type="ECO:0000256" key="12">
    <source>
        <dbReference type="ARBA" id="ARBA00023012"/>
    </source>
</evidence>
<reference evidence="22" key="1">
    <citation type="journal article" date="2019" name="Int. J. Syst. Evol. Microbiol.">
        <title>The Global Catalogue of Microorganisms (GCM) 10K type strain sequencing project: providing services to taxonomists for standard genome sequencing and annotation.</title>
        <authorList>
            <consortium name="The Broad Institute Genomics Platform"/>
            <consortium name="The Broad Institute Genome Sequencing Center for Infectious Disease"/>
            <person name="Wu L."/>
            <person name="Ma J."/>
        </authorList>
    </citation>
    <scope>NUCLEOTIDE SEQUENCE [LARGE SCALE GENOMIC DNA]</scope>
    <source>
        <strain evidence="22">KCTC 32239</strain>
    </source>
</reference>
<evidence type="ECO:0000313" key="21">
    <source>
        <dbReference type="EMBL" id="GGY65061.1"/>
    </source>
</evidence>
<evidence type="ECO:0000256" key="9">
    <source>
        <dbReference type="ARBA" id="ARBA00022777"/>
    </source>
</evidence>
<evidence type="ECO:0000313" key="22">
    <source>
        <dbReference type="Proteomes" id="UP000619761"/>
    </source>
</evidence>
<dbReference type="InterPro" id="IPR003661">
    <property type="entry name" value="HisK_dim/P_dom"/>
</dbReference>
<evidence type="ECO:0000256" key="6">
    <source>
        <dbReference type="ARBA" id="ARBA00022679"/>
    </source>
</evidence>
<sequence>MPSASKSFKHNVWQLIFTPAIAIVLILSVSLISFCLYELSKFVDMRGSAMTRKTAHLIYTPIIRNDKALLQEILDGSLEDPYIRALHVRLEKTNESFHSGPEFLPTNDIGLSPNSLEPVRRETRRTILFSHPIVDKNGLNPIGWVEVEMLSSPYMVIHYQTILITIAITLACLIVAGFLATRLFKNITEPLNHIKDVINHLAQGKLQTRVNPQKSREFVYLANATNTMAESLENAQQDLQNHIEQSTQDLIETLETIEIKNIELDIARKEAIEASRIKSEFLANTSHEIRTPLNGILGFVGLALKTDIDEQQAEYLNTIRDSAQSLLTVINGILDFSKIEAGKLTLEYAPLPLRQTIDETLHIMAPDAHEKNLQLIAQVDPEIPAQLLGDSLRFKQVLSNLISNAIKFSEHGNIMVRVAAIAQQETHLMLKISVSDQGIGLTTAQQKDLFKPFSQTDASNSREQGGTGLGLAICKGLVERMNGEIGVESKLDEGSTFWFTARLGIDKKQLIQYALPNLEQHRALICSSNETSREQLQALLSEWHMKQDVISEIHDIFPSIRKAHKTDPFDILLLDIAADERKIPPSLLNNISEQLADEFNCKVIACCTAAHQRLLRSNGQNLNTQFINKPIAYDALLKLLCDKLNISLSEACHEQVSNPAANLPATSVLLVDDNPANLQLASELLRGLNTQVVQASNGLQAIDACKTQKFDVIFMDIQMPGMDGFQATRHIRELEKDTQRTPIIALTAHSLTEQKAELLISGMDDCISKPVSESQLAHIINRWTSLSGKKEVVIAHEPVAEQEKLPLKDPNPDANTSVDVGLCLKLANNKPLLARDMLKMMLDGLPQEKLQINQAIIDGDDSLFSELVHRLYGSSCYCGVPRLKNISGFLDKLLQAKEANSAKEAIQSLNSAIDDVLAWGENRDLNDVFGVKAVAVN</sequence>
<dbReference type="SUPFAM" id="SSF158472">
    <property type="entry name" value="HAMP domain-like"/>
    <property type="match status" value="1"/>
</dbReference>
<dbReference type="SMART" id="SM00388">
    <property type="entry name" value="HisKA"/>
    <property type="match status" value="1"/>
</dbReference>
<keyword evidence="9 21" id="KW-0418">Kinase</keyword>
<dbReference type="SUPFAM" id="SSF47226">
    <property type="entry name" value="Histidine-containing phosphotransfer domain, HPT domain"/>
    <property type="match status" value="1"/>
</dbReference>
<dbReference type="Pfam" id="PF00512">
    <property type="entry name" value="HisKA"/>
    <property type="match status" value="1"/>
</dbReference>
<evidence type="ECO:0000256" key="8">
    <source>
        <dbReference type="ARBA" id="ARBA00022741"/>
    </source>
</evidence>
<gene>
    <name evidence="21" type="ORF">GCM10011613_06110</name>
</gene>
<evidence type="ECO:0000256" key="1">
    <source>
        <dbReference type="ARBA" id="ARBA00000085"/>
    </source>
</evidence>
<evidence type="ECO:0000256" key="2">
    <source>
        <dbReference type="ARBA" id="ARBA00004651"/>
    </source>
</evidence>
<dbReference type="EC" id="2.7.13.3" evidence="3"/>
<evidence type="ECO:0000256" key="16">
    <source>
        <dbReference type="SAM" id="Phobius"/>
    </source>
</evidence>
<dbReference type="SMART" id="SM00304">
    <property type="entry name" value="HAMP"/>
    <property type="match status" value="1"/>
</dbReference>
<dbReference type="PRINTS" id="PR00344">
    <property type="entry name" value="BCTRLSENSOR"/>
</dbReference>
<dbReference type="Gene3D" id="1.20.120.160">
    <property type="entry name" value="HPT domain"/>
    <property type="match status" value="1"/>
</dbReference>
<evidence type="ECO:0000259" key="18">
    <source>
        <dbReference type="PROSITE" id="PS50110"/>
    </source>
</evidence>
<dbReference type="Pfam" id="PF02518">
    <property type="entry name" value="HATPase_c"/>
    <property type="match status" value="1"/>
</dbReference>
<evidence type="ECO:0000256" key="15">
    <source>
        <dbReference type="PROSITE-ProRule" id="PRU00169"/>
    </source>
</evidence>
<dbReference type="PROSITE" id="PS50110">
    <property type="entry name" value="RESPONSE_REGULATORY"/>
    <property type="match status" value="1"/>
</dbReference>
<dbReference type="InterPro" id="IPR036641">
    <property type="entry name" value="HPT_dom_sf"/>
</dbReference>
<dbReference type="CDD" id="cd00082">
    <property type="entry name" value="HisKA"/>
    <property type="match status" value="1"/>
</dbReference>
<evidence type="ECO:0000256" key="14">
    <source>
        <dbReference type="PROSITE-ProRule" id="PRU00110"/>
    </source>
</evidence>
<dbReference type="PANTHER" id="PTHR45339">
    <property type="entry name" value="HYBRID SIGNAL TRANSDUCTION HISTIDINE KINASE J"/>
    <property type="match status" value="1"/>
</dbReference>
<dbReference type="Gene3D" id="3.30.565.10">
    <property type="entry name" value="Histidine kinase-like ATPase, C-terminal domain"/>
    <property type="match status" value="1"/>
</dbReference>
<dbReference type="CDD" id="cd06225">
    <property type="entry name" value="HAMP"/>
    <property type="match status" value="1"/>
</dbReference>
<dbReference type="InterPro" id="IPR036097">
    <property type="entry name" value="HisK_dim/P_sf"/>
</dbReference>
<dbReference type="PROSITE" id="PS50109">
    <property type="entry name" value="HIS_KIN"/>
    <property type="match status" value="1"/>
</dbReference>
<feature type="domain" description="Histidine kinase" evidence="17">
    <location>
        <begin position="284"/>
        <end position="505"/>
    </location>
</feature>
<evidence type="ECO:0000256" key="10">
    <source>
        <dbReference type="ARBA" id="ARBA00022840"/>
    </source>
</evidence>
<dbReference type="Pfam" id="PF01627">
    <property type="entry name" value="Hpt"/>
    <property type="match status" value="1"/>
</dbReference>
<keyword evidence="11 16" id="KW-1133">Transmembrane helix</keyword>
<dbReference type="GO" id="GO:0016301">
    <property type="term" value="F:kinase activity"/>
    <property type="evidence" value="ECO:0007669"/>
    <property type="project" value="UniProtKB-KW"/>
</dbReference>
<dbReference type="InterPro" id="IPR008207">
    <property type="entry name" value="Sig_transdc_His_kin_Hpt_dom"/>
</dbReference>
<dbReference type="PROSITE" id="PS50885">
    <property type="entry name" value="HAMP"/>
    <property type="match status" value="1"/>
</dbReference>
<dbReference type="SMART" id="SM00387">
    <property type="entry name" value="HATPase_c"/>
    <property type="match status" value="1"/>
</dbReference>
<dbReference type="CDD" id="cd17546">
    <property type="entry name" value="REC_hyHK_CKI1_RcsC-like"/>
    <property type="match status" value="1"/>
</dbReference>
<feature type="transmembrane region" description="Helical" evidence="16">
    <location>
        <begin position="162"/>
        <end position="184"/>
    </location>
</feature>
<feature type="domain" description="HPt" evidence="20">
    <location>
        <begin position="830"/>
        <end position="923"/>
    </location>
</feature>
<feature type="modified residue" description="4-aspartylphosphate" evidence="15">
    <location>
        <position position="716"/>
    </location>
</feature>
<evidence type="ECO:0000256" key="5">
    <source>
        <dbReference type="ARBA" id="ARBA00022553"/>
    </source>
</evidence>
<evidence type="ECO:0000259" key="20">
    <source>
        <dbReference type="PROSITE" id="PS50894"/>
    </source>
</evidence>
<evidence type="ECO:0000259" key="19">
    <source>
        <dbReference type="PROSITE" id="PS50885"/>
    </source>
</evidence>
<keyword evidence="10" id="KW-0067">ATP-binding</keyword>
<dbReference type="Proteomes" id="UP000619761">
    <property type="component" value="Unassembled WGS sequence"/>
</dbReference>
<feature type="transmembrane region" description="Helical" evidence="16">
    <location>
        <begin position="12"/>
        <end position="37"/>
    </location>
</feature>
<evidence type="ECO:0000256" key="7">
    <source>
        <dbReference type="ARBA" id="ARBA00022692"/>
    </source>
</evidence>
<dbReference type="Pfam" id="PF00072">
    <property type="entry name" value="Response_reg"/>
    <property type="match status" value="1"/>
</dbReference>
<dbReference type="PROSITE" id="PS50894">
    <property type="entry name" value="HPT"/>
    <property type="match status" value="1"/>
</dbReference>
<comment type="subcellular location">
    <subcellularLocation>
        <location evidence="2">Cell membrane</location>
        <topology evidence="2">Multi-pass membrane protein</topology>
    </subcellularLocation>
</comment>
<keyword evidence="7 16" id="KW-0812">Transmembrane</keyword>
<dbReference type="Gene3D" id="6.10.340.10">
    <property type="match status" value="1"/>
</dbReference>
<dbReference type="SUPFAM" id="SSF47384">
    <property type="entry name" value="Homodimeric domain of signal transducing histidine kinase"/>
    <property type="match status" value="1"/>
</dbReference>
<dbReference type="InterPro" id="IPR003660">
    <property type="entry name" value="HAMP_dom"/>
</dbReference>
<comment type="catalytic activity">
    <reaction evidence="1">
        <text>ATP + protein L-histidine = ADP + protein N-phospho-L-histidine.</text>
        <dbReference type="EC" id="2.7.13.3"/>
    </reaction>
</comment>
<keyword evidence="5 15" id="KW-0597">Phosphoprotein</keyword>
<protein>
    <recommendedName>
        <fullName evidence="3">histidine kinase</fullName>
        <ecNumber evidence="3">2.7.13.3</ecNumber>
    </recommendedName>
</protein>
<dbReference type="PANTHER" id="PTHR45339:SF1">
    <property type="entry name" value="HYBRID SIGNAL TRANSDUCTION HISTIDINE KINASE J"/>
    <property type="match status" value="1"/>
</dbReference>
<keyword evidence="12" id="KW-0902">Two-component regulatory system</keyword>
<evidence type="ECO:0000256" key="3">
    <source>
        <dbReference type="ARBA" id="ARBA00012438"/>
    </source>
</evidence>
<feature type="modified residue" description="Phosphohistidine" evidence="14">
    <location>
        <position position="869"/>
    </location>
</feature>
<dbReference type="SUPFAM" id="SSF55874">
    <property type="entry name" value="ATPase domain of HSP90 chaperone/DNA topoisomerase II/histidine kinase"/>
    <property type="match status" value="1"/>
</dbReference>
<evidence type="ECO:0000256" key="4">
    <source>
        <dbReference type="ARBA" id="ARBA00022475"/>
    </source>
</evidence>
<organism evidence="21 22">
    <name type="scientific">Cellvibrio zantedeschiae</name>
    <dbReference type="NCBI Taxonomy" id="1237077"/>
    <lineage>
        <taxon>Bacteria</taxon>
        <taxon>Pseudomonadati</taxon>
        <taxon>Pseudomonadota</taxon>
        <taxon>Gammaproteobacteria</taxon>
        <taxon>Cellvibrionales</taxon>
        <taxon>Cellvibrionaceae</taxon>
        <taxon>Cellvibrio</taxon>
    </lineage>
</organism>